<dbReference type="AlphaFoldDB" id="A0A1I8ABE2"/>
<dbReference type="WBParaSite" id="L893_g4184.t1">
    <property type="protein sequence ID" value="L893_g4184.t1"/>
    <property type="gene ID" value="L893_g4184"/>
</dbReference>
<organism evidence="1 2">
    <name type="scientific">Steinernema glaseri</name>
    <dbReference type="NCBI Taxonomy" id="37863"/>
    <lineage>
        <taxon>Eukaryota</taxon>
        <taxon>Metazoa</taxon>
        <taxon>Ecdysozoa</taxon>
        <taxon>Nematoda</taxon>
        <taxon>Chromadorea</taxon>
        <taxon>Rhabditida</taxon>
        <taxon>Tylenchina</taxon>
        <taxon>Panagrolaimomorpha</taxon>
        <taxon>Strongyloidoidea</taxon>
        <taxon>Steinernematidae</taxon>
        <taxon>Steinernema</taxon>
    </lineage>
</organism>
<protein>
    <submittedName>
        <fullName evidence="2">Uncharacterized protein</fullName>
    </submittedName>
</protein>
<evidence type="ECO:0000313" key="2">
    <source>
        <dbReference type="WBParaSite" id="L893_g4184.t1"/>
    </source>
</evidence>
<accession>A0A1I8ABE2</accession>
<evidence type="ECO:0000313" key="1">
    <source>
        <dbReference type="Proteomes" id="UP000095287"/>
    </source>
</evidence>
<keyword evidence="1" id="KW-1185">Reference proteome</keyword>
<proteinExistence type="predicted"/>
<reference evidence="2" key="1">
    <citation type="submission" date="2016-11" db="UniProtKB">
        <authorList>
            <consortium name="WormBaseParasite"/>
        </authorList>
    </citation>
    <scope>IDENTIFICATION</scope>
</reference>
<name>A0A1I8ABE2_9BILA</name>
<sequence>MTHGHLFTPLSMNEFRGAGIRNPSPSIQKPLQQLVAHCQQRRSEHSVGGSGRRRNFARFFWFLYVTSGSAELMAVQFWTYCLISSSISGSERQGYLSLLAFRPSLF</sequence>
<dbReference type="Proteomes" id="UP000095287">
    <property type="component" value="Unplaced"/>
</dbReference>